<dbReference type="EMBL" id="BMIV01000003">
    <property type="protein sequence ID" value="GGF62330.1"/>
    <property type="molecule type" value="Genomic_DNA"/>
</dbReference>
<dbReference type="Proteomes" id="UP000640509">
    <property type="component" value="Unassembled WGS sequence"/>
</dbReference>
<gene>
    <name evidence="2" type="ORF">GCM10011402_12950</name>
</gene>
<comment type="caution">
    <text evidence="2">The sequence shown here is derived from an EMBL/GenBank/DDBJ whole genome shotgun (WGS) entry which is preliminary data.</text>
</comment>
<reference evidence="3" key="1">
    <citation type="journal article" date="2019" name="Int. J. Syst. Evol. Microbiol.">
        <title>The Global Catalogue of Microorganisms (GCM) 10K type strain sequencing project: providing services to taxonomists for standard genome sequencing and annotation.</title>
        <authorList>
            <consortium name="The Broad Institute Genomics Platform"/>
            <consortium name="The Broad Institute Genome Sequencing Center for Infectious Disease"/>
            <person name="Wu L."/>
            <person name="Ma J."/>
        </authorList>
    </citation>
    <scope>NUCLEOTIDE SEQUENCE [LARGE SCALE GENOMIC DNA]</scope>
    <source>
        <strain evidence="3">CGMCC 1.15419</strain>
    </source>
</reference>
<organism evidence="2 3">
    <name type="scientific">Paracoccus acridae</name>
    <dbReference type="NCBI Taxonomy" id="1795310"/>
    <lineage>
        <taxon>Bacteria</taxon>
        <taxon>Pseudomonadati</taxon>
        <taxon>Pseudomonadota</taxon>
        <taxon>Alphaproteobacteria</taxon>
        <taxon>Rhodobacterales</taxon>
        <taxon>Paracoccaceae</taxon>
        <taxon>Paracoccus</taxon>
    </lineage>
</organism>
<feature type="compositionally biased region" description="Basic and acidic residues" evidence="1">
    <location>
        <begin position="80"/>
        <end position="93"/>
    </location>
</feature>
<accession>A0ABQ1VFE1</accession>
<name>A0ABQ1VFE1_9RHOB</name>
<dbReference type="RefSeq" id="WP_188714524.1">
    <property type="nucleotide sequence ID" value="NZ_BMIV01000003.1"/>
</dbReference>
<sequence length="103" mass="11539">MRPEVSILAAGLAMRRNRPVQGGTTQGQTDVKSFDWMEPMADVFCTYQHRKFNVPAEELLVGGLRALDERFLRQPSVDGHGLEGAKRRPDGLRRRPLRLAPAA</sequence>
<evidence type="ECO:0000256" key="1">
    <source>
        <dbReference type="SAM" id="MobiDB-lite"/>
    </source>
</evidence>
<protein>
    <submittedName>
        <fullName evidence="2">Uncharacterized protein</fullName>
    </submittedName>
</protein>
<evidence type="ECO:0000313" key="3">
    <source>
        <dbReference type="Proteomes" id="UP000640509"/>
    </source>
</evidence>
<proteinExistence type="predicted"/>
<evidence type="ECO:0000313" key="2">
    <source>
        <dbReference type="EMBL" id="GGF62330.1"/>
    </source>
</evidence>
<keyword evidence="3" id="KW-1185">Reference proteome</keyword>
<feature type="region of interest" description="Disordered" evidence="1">
    <location>
        <begin position="75"/>
        <end position="103"/>
    </location>
</feature>